<comment type="caution">
    <text evidence="1">The sequence shown here is derived from an EMBL/GenBank/DDBJ whole genome shotgun (WGS) entry which is preliminary data.</text>
</comment>
<name>A0A7W7SYX1_9PSEU</name>
<evidence type="ECO:0000313" key="2">
    <source>
        <dbReference type="Proteomes" id="UP000542674"/>
    </source>
</evidence>
<dbReference type="Proteomes" id="UP000542674">
    <property type="component" value="Unassembled WGS sequence"/>
</dbReference>
<evidence type="ECO:0000313" key="1">
    <source>
        <dbReference type="EMBL" id="MBB4963504.1"/>
    </source>
</evidence>
<accession>A0A7W7SYX1</accession>
<keyword evidence="2" id="KW-1185">Reference proteome</keyword>
<gene>
    <name evidence="1" type="ORF">F4559_000863</name>
</gene>
<dbReference type="RefSeq" id="WP_184666273.1">
    <property type="nucleotide sequence ID" value="NZ_BAABAI010000011.1"/>
</dbReference>
<dbReference type="AlphaFoldDB" id="A0A7W7SYX1"/>
<organism evidence="1 2">
    <name type="scientific">Saccharothrix violaceirubra</name>
    <dbReference type="NCBI Taxonomy" id="413306"/>
    <lineage>
        <taxon>Bacteria</taxon>
        <taxon>Bacillati</taxon>
        <taxon>Actinomycetota</taxon>
        <taxon>Actinomycetes</taxon>
        <taxon>Pseudonocardiales</taxon>
        <taxon>Pseudonocardiaceae</taxon>
        <taxon>Saccharothrix</taxon>
    </lineage>
</organism>
<dbReference type="EMBL" id="JACHJS010000001">
    <property type="protein sequence ID" value="MBB4963504.1"/>
    <property type="molecule type" value="Genomic_DNA"/>
</dbReference>
<sequence>MTTTDTTCLQFLWAEDEIDEATHRHPTKADLLHHSFALLTPTHPLMATEFVHRSHCRDLLDRVAAGTDTRPATAAELCCASCEASQIAPLTRAATGLYFRMWAQAFPHLPHASDLLPHLEAVDGDRIDDLETHHRRTLSIPTRTLGPVECSGLHHGKPTKCRYATDVTA</sequence>
<reference evidence="1 2" key="1">
    <citation type="submission" date="2020-08" db="EMBL/GenBank/DDBJ databases">
        <title>Sequencing the genomes of 1000 actinobacteria strains.</title>
        <authorList>
            <person name="Klenk H.-P."/>
        </authorList>
    </citation>
    <scope>NUCLEOTIDE SEQUENCE [LARGE SCALE GENOMIC DNA]</scope>
    <source>
        <strain evidence="1 2">DSM 45084</strain>
    </source>
</reference>
<protein>
    <submittedName>
        <fullName evidence="1">Uncharacterized protein</fullName>
    </submittedName>
</protein>
<proteinExistence type="predicted"/>